<gene>
    <name evidence="5" type="primary">ssb2</name>
    <name evidence="5" type="ORF">NCTC11923_02363</name>
</gene>
<organism evidence="5 6">
    <name type="scientific">Actinomyces slackii</name>
    <dbReference type="NCBI Taxonomy" id="52774"/>
    <lineage>
        <taxon>Bacteria</taxon>
        <taxon>Bacillati</taxon>
        <taxon>Actinomycetota</taxon>
        <taxon>Actinomycetes</taxon>
        <taxon>Actinomycetales</taxon>
        <taxon>Actinomycetaceae</taxon>
        <taxon>Actinomyces</taxon>
    </lineage>
</organism>
<dbReference type="CDD" id="cd04496">
    <property type="entry name" value="SSB_OBF"/>
    <property type="match status" value="1"/>
</dbReference>
<protein>
    <recommendedName>
        <fullName evidence="3">Single-stranded DNA-binding protein</fullName>
    </recommendedName>
</protein>
<feature type="compositionally biased region" description="Pro residues" evidence="4">
    <location>
        <begin position="176"/>
        <end position="196"/>
    </location>
</feature>
<reference evidence="5 6" key="1">
    <citation type="submission" date="2018-12" db="EMBL/GenBank/DDBJ databases">
        <authorList>
            <consortium name="Pathogen Informatics"/>
        </authorList>
    </citation>
    <scope>NUCLEOTIDE SEQUENCE [LARGE SCALE GENOMIC DNA]</scope>
    <source>
        <strain evidence="5 6">NCTC11923</strain>
    </source>
</reference>
<dbReference type="EMBL" id="LR134363">
    <property type="protein sequence ID" value="VEG75690.1"/>
    <property type="molecule type" value="Genomic_DNA"/>
</dbReference>
<dbReference type="PANTHER" id="PTHR10302">
    <property type="entry name" value="SINGLE-STRANDED DNA-BINDING PROTEIN"/>
    <property type="match status" value="1"/>
</dbReference>
<feature type="region of interest" description="Disordered" evidence="4">
    <location>
        <begin position="116"/>
        <end position="211"/>
    </location>
</feature>
<feature type="compositionally biased region" description="Polar residues" evidence="4">
    <location>
        <begin position="87"/>
        <end position="103"/>
    </location>
</feature>
<evidence type="ECO:0000256" key="3">
    <source>
        <dbReference type="RuleBase" id="RU000524"/>
    </source>
</evidence>
<dbReference type="PANTHER" id="PTHR10302:SF27">
    <property type="entry name" value="SINGLE-STRANDED DNA-BINDING PROTEIN"/>
    <property type="match status" value="1"/>
</dbReference>
<dbReference type="Proteomes" id="UP000276899">
    <property type="component" value="Chromosome"/>
</dbReference>
<feature type="region of interest" description="Disordered" evidence="4">
    <location>
        <begin position="87"/>
        <end position="106"/>
    </location>
</feature>
<dbReference type="RefSeq" id="WP_084501138.1">
    <property type="nucleotide sequence ID" value="NZ_CBCRWE010000072.1"/>
</dbReference>
<dbReference type="NCBIfam" id="TIGR00621">
    <property type="entry name" value="ssb"/>
    <property type="match status" value="1"/>
</dbReference>
<dbReference type="InterPro" id="IPR000424">
    <property type="entry name" value="Primosome_PriB/ssb"/>
</dbReference>
<accession>A0A3S4TDW7</accession>
<dbReference type="InterPro" id="IPR012340">
    <property type="entry name" value="NA-bd_OB-fold"/>
</dbReference>
<evidence type="ECO:0000256" key="4">
    <source>
        <dbReference type="SAM" id="MobiDB-lite"/>
    </source>
</evidence>
<evidence type="ECO:0000256" key="1">
    <source>
        <dbReference type="ARBA" id="ARBA00023125"/>
    </source>
</evidence>
<evidence type="ECO:0000313" key="5">
    <source>
        <dbReference type="EMBL" id="VEG75690.1"/>
    </source>
</evidence>
<dbReference type="Gene3D" id="2.40.50.140">
    <property type="entry name" value="Nucleic acid-binding proteins"/>
    <property type="match status" value="1"/>
</dbReference>
<evidence type="ECO:0000256" key="2">
    <source>
        <dbReference type="PROSITE-ProRule" id="PRU00252"/>
    </source>
</evidence>
<dbReference type="Pfam" id="PF00436">
    <property type="entry name" value="SSB"/>
    <property type="match status" value="1"/>
</dbReference>
<keyword evidence="1 2" id="KW-0238">DNA-binding</keyword>
<sequence length="211" mass="22427">MTRQLDLTLQGVVGTHPVLSRVGDQPRPYCRFRVAVTPTYRTDKGWQDGETQWFTAKAWGRLAENITASLHKGDPVLLAGRLAQESWTSQNGTHSTNVITLQSAGHDLTRGETRFLRVRSEPRPETGQAPQETSSEPAVPSPSAPASASSPAGPGPLPVIPPPTVSPEGLGAPVAPGSPSPLPDPGLPEPPHPPEPMELASYEVADDEAEF</sequence>
<dbReference type="GO" id="GO:0009295">
    <property type="term" value="C:nucleoid"/>
    <property type="evidence" value="ECO:0007669"/>
    <property type="project" value="TreeGrafter"/>
</dbReference>
<dbReference type="AlphaFoldDB" id="A0A3S4TDW7"/>
<dbReference type="InterPro" id="IPR011344">
    <property type="entry name" value="ssDNA-bd"/>
</dbReference>
<proteinExistence type="predicted"/>
<keyword evidence="6" id="KW-1185">Reference proteome</keyword>
<name>A0A3S4TDW7_9ACTO</name>
<dbReference type="PROSITE" id="PS50935">
    <property type="entry name" value="SSB"/>
    <property type="match status" value="1"/>
</dbReference>
<dbReference type="GO" id="GO:0006260">
    <property type="term" value="P:DNA replication"/>
    <property type="evidence" value="ECO:0007669"/>
    <property type="project" value="InterPro"/>
</dbReference>
<feature type="compositionally biased region" description="Pro residues" evidence="4">
    <location>
        <begin position="153"/>
        <end position="165"/>
    </location>
</feature>
<dbReference type="SUPFAM" id="SSF50249">
    <property type="entry name" value="Nucleic acid-binding proteins"/>
    <property type="match status" value="1"/>
</dbReference>
<dbReference type="KEGG" id="asla:NCTC11923_02363"/>
<evidence type="ECO:0000313" key="6">
    <source>
        <dbReference type="Proteomes" id="UP000276899"/>
    </source>
</evidence>
<dbReference type="STRING" id="1278298.GCA_000428685_01353"/>
<dbReference type="GO" id="GO:0003697">
    <property type="term" value="F:single-stranded DNA binding"/>
    <property type="evidence" value="ECO:0007669"/>
    <property type="project" value="InterPro"/>
</dbReference>